<proteinExistence type="predicted"/>
<dbReference type="Proteomes" id="UP001062846">
    <property type="component" value="Chromosome 11"/>
</dbReference>
<organism evidence="1 2">
    <name type="scientific">Rhododendron molle</name>
    <name type="common">Chinese azalea</name>
    <name type="synonym">Azalea mollis</name>
    <dbReference type="NCBI Taxonomy" id="49168"/>
    <lineage>
        <taxon>Eukaryota</taxon>
        <taxon>Viridiplantae</taxon>
        <taxon>Streptophyta</taxon>
        <taxon>Embryophyta</taxon>
        <taxon>Tracheophyta</taxon>
        <taxon>Spermatophyta</taxon>
        <taxon>Magnoliopsida</taxon>
        <taxon>eudicotyledons</taxon>
        <taxon>Gunneridae</taxon>
        <taxon>Pentapetalae</taxon>
        <taxon>asterids</taxon>
        <taxon>Ericales</taxon>
        <taxon>Ericaceae</taxon>
        <taxon>Ericoideae</taxon>
        <taxon>Rhodoreae</taxon>
        <taxon>Rhododendron</taxon>
    </lineage>
</organism>
<protein>
    <submittedName>
        <fullName evidence="1">Uncharacterized protein</fullName>
    </submittedName>
</protein>
<sequence>MVTLFDAGLEEVSLIFSAYVTGCCIMTLTHSTIRSYVADGSGLVFGNFWTISAAGVFVRVCTRAVIIALLIRYISGHFSVLLLGDGYCKRGSICRRWIYRVLNQSVFGEIK</sequence>
<keyword evidence="2" id="KW-1185">Reference proteome</keyword>
<name>A0ACC0LV39_RHOML</name>
<accession>A0ACC0LV39</accession>
<reference evidence="1" key="1">
    <citation type="submission" date="2022-02" db="EMBL/GenBank/DDBJ databases">
        <title>Plant Genome Project.</title>
        <authorList>
            <person name="Zhang R.-G."/>
        </authorList>
    </citation>
    <scope>NUCLEOTIDE SEQUENCE</scope>
    <source>
        <strain evidence="1">AT1</strain>
    </source>
</reference>
<evidence type="ECO:0000313" key="2">
    <source>
        <dbReference type="Proteomes" id="UP001062846"/>
    </source>
</evidence>
<gene>
    <name evidence="1" type="ORF">RHMOL_Rhmol11G0221000</name>
</gene>
<evidence type="ECO:0000313" key="1">
    <source>
        <dbReference type="EMBL" id="KAI8532535.1"/>
    </source>
</evidence>
<comment type="caution">
    <text evidence="1">The sequence shown here is derived from an EMBL/GenBank/DDBJ whole genome shotgun (WGS) entry which is preliminary data.</text>
</comment>
<dbReference type="EMBL" id="CM046398">
    <property type="protein sequence ID" value="KAI8532535.1"/>
    <property type="molecule type" value="Genomic_DNA"/>
</dbReference>